<proteinExistence type="predicted"/>
<accession>A0AAV2MZ74</accession>
<sequence>MAPESTAEAVTLHAVIREIQQLQEEGRRQRVEFEALLRQRDDEFHRLEERFSQQTQLSRTNIREIARHRENNGTIDFGYKLKPDFYSNDLKCNVYINVNFRQLLLCCFWASVTVKC</sequence>
<protein>
    <submittedName>
        <fullName evidence="2">Uncharacterized protein</fullName>
    </submittedName>
</protein>
<dbReference type="AlphaFoldDB" id="A0AAV2MZ74"/>
<keyword evidence="1" id="KW-0175">Coiled coil</keyword>
<organism evidence="2 3">
    <name type="scientific">Lasius platythorax</name>
    <dbReference type="NCBI Taxonomy" id="488582"/>
    <lineage>
        <taxon>Eukaryota</taxon>
        <taxon>Metazoa</taxon>
        <taxon>Ecdysozoa</taxon>
        <taxon>Arthropoda</taxon>
        <taxon>Hexapoda</taxon>
        <taxon>Insecta</taxon>
        <taxon>Pterygota</taxon>
        <taxon>Neoptera</taxon>
        <taxon>Endopterygota</taxon>
        <taxon>Hymenoptera</taxon>
        <taxon>Apocrita</taxon>
        <taxon>Aculeata</taxon>
        <taxon>Formicoidea</taxon>
        <taxon>Formicidae</taxon>
        <taxon>Formicinae</taxon>
        <taxon>Lasius</taxon>
        <taxon>Lasius</taxon>
    </lineage>
</organism>
<evidence type="ECO:0000313" key="2">
    <source>
        <dbReference type="EMBL" id="CAL1672502.1"/>
    </source>
</evidence>
<dbReference type="Proteomes" id="UP001497644">
    <property type="component" value="Unassembled WGS sequence"/>
</dbReference>
<comment type="caution">
    <text evidence="2">The sequence shown here is derived from an EMBL/GenBank/DDBJ whole genome shotgun (WGS) entry which is preliminary data.</text>
</comment>
<evidence type="ECO:0000256" key="1">
    <source>
        <dbReference type="SAM" id="Coils"/>
    </source>
</evidence>
<evidence type="ECO:0000313" key="3">
    <source>
        <dbReference type="Proteomes" id="UP001497644"/>
    </source>
</evidence>
<dbReference type="EMBL" id="CAXIPU020000607">
    <property type="protein sequence ID" value="CAL1672502.1"/>
    <property type="molecule type" value="Genomic_DNA"/>
</dbReference>
<name>A0AAV2MZ74_9HYME</name>
<feature type="coiled-coil region" evidence="1">
    <location>
        <begin position="12"/>
        <end position="39"/>
    </location>
</feature>
<gene>
    <name evidence="2" type="ORF">LPLAT_LOCUS8306</name>
</gene>
<keyword evidence="3" id="KW-1185">Reference proteome</keyword>
<reference evidence="2" key="1">
    <citation type="submission" date="2024-04" db="EMBL/GenBank/DDBJ databases">
        <authorList>
            <consortium name="Molecular Ecology Group"/>
        </authorList>
    </citation>
    <scope>NUCLEOTIDE SEQUENCE</scope>
</reference>